<protein>
    <submittedName>
        <fullName evidence="2">DNA endonuclease SmrA</fullName>
    </submittedName>
</protein>
<sequence>MNLGDLDDKDLFRDAMGDVKPLEECASVHWLKSPSLVVSSVKTPQDQTENFLVEGFLDVLPLSEPLEFKAEGIQQGVLDKLRLGKYELDASLNLLRQPIKNCRQLLFTFMLQARKDNLRNLLIIHGKGLHDKSHANIIRSHLNRWLRQFDDVQTFCIAQSWHGGSGAIYVGMRKTEQARQDNRERHAKRSR</sequence>
<dbReference type="NCBIfam" id="NF033154">
    <property type="entry name" value="endonuc_SmrA"/>
    <property type="match status" value="1"/>
</dbReference>
<gene>
    <name evidence="2" type="ORF">ED28_01315</name>
</gene>
<dbReference type="InterPro" id="IPR047688">
    <property type="entry name" value="Endonuc_SmrA"/>
</dbReference>
<dbReference type="PROSITE" id="PS50828">
    <property type="entry name" value="SMR"/>
    <property type="match status" value="1"/>
</dbReference>
<dbReference type="InterPro" id="IPR002625">
    <property type="entry name" value="Smr_dom"/>
</dbReference>
<keyword evidence="2" id="KW-0255">Endonuclease</keyword>
<proteinExistence type="predicted"/>
<evidence type="ECO:0000259" key="1">
    <source>
        <dbReference type="PROSITE" id="PS50828"/>
    </source>
</evidence>
<name>A0A443IHM5_9GAMM</name>
<dbReference type="SMART" id="SM00463">
    <property type="entry name" value="SMR"/>
    <property type="match status" value="1"/>
</dbReference>
<dbReference type="Pfam" id="PF01713">
    <property type="entry name" value="Smr"/>
    <property type="match status" value="1"/>
</dbReference>
<dbReference type="AlphaFoldDB" id="A0A443IHM5"/>
<evidence type="ECO:0000313" key="2">
    <source>
        <dbReference type="EMBL" id="RWR03654.1"/>
    </source>
</evidence>
<keyword evidence="2" id="KW-0378">Hydrolase</keyword>
<dbReference type="EMBL" id="JMEE01000001">
    <property type="protein sequence ID" value="RWR03654.1"/>
    <property type="molecule type" value="Genomic_DNA"/>
</dbReference>
<dbReference type="Proteomes" id="UP000288794">
    <property type="component" value="Unassembled WGS sequence"/>
</dbReference>
<feature type="domain" description="Smr" evidence="1">
    <location>
        <begin position="92"/>
        <end position="173"/>
    </location>
</feature>
<evidence type="ECO:0000313" key="3">
    <source>
        <dbReference type="Proteomes" id="UP000288794"/>
    </source>
</evidence>
<dbReference type="GO" id="GO:0004520">
    <property type="term" value="F:DNA endonuclease activity"/>
    <property type="evidence" value="ECO:0007669"/>
    <property type="project" value="TreeGrafter"/>
</dbReference>
<keyword evidence="2" id="KW-0540">Nuclease</keyword>
<accession>A0A443IHM5</accession>
<reference evidence="2 3" key="1">
    <citation type="submission" date="2014-04" db="EMBL/GenBank/DDBJ databases">
        <title>Draft genome sequence of Pantoea beijingensis strain LMG 27579, an emerging pathogen to Pleurotus eryngii with potential industrial application.</title>
        <authorList>
            <person name="Xu F."/>
            <person name="Liu Y."/>
            <person name="Wang S."/>
            <person name="Yin Y."/>
            <person name="Ma Y."/>
            <person name="Zhao S."/>
            <person name="Rong C."/>
        </authorList>
    </citation>
    <scope>NUCLEOTIDE SEQUENCE [LARGE SCALE GENOMIC DNA]</scope>
    <source>
        <strain evidence="2 3">LMG 27579</strain>
    </source>
</reference>
<dbReference type="RefSeq" id="WP_128174517.1">
    <property type="nucleotide sequence ID" value="NZ_CP071409.1"/>
</dbReference>
<organism evidence="2 3">
    <name type="scientific">[Pantoea] beijingensis</name>
    <dbReference type="NCBI Taxonomy" id="1324864"/>
    <lineage>
        <taxon>Bacteria</taxon>
        <taxon>Pseudomonadati</taxon>
        <taxon>Pseudomonadota</taxon>
        <taxon>Gammaproteobacteria</taxon>
        <taxon>Enterobacterales</taxon>
        <taxon>Erwiniaceae</taxon>
        <taxon>Erwinia</taxon>
    </lineage>
</organism>
<comment type="caution">
    <text evidence="2">The sequence shown here is derived from an EMBL/GenBank/DDBJ whole genome shotgun (WGS) entry which is preliminary data.</text>
</comment>
<dbReference type="SUPFAM" id="SSF160443">
    <property type="entry name" value="SMR domain-like"/>
    <property type="match status" value="1"/>
</dbReference>
<dbReference type="PANTHER" id="PTHR35562:SF2">
    <property type="entry name" value="DNA ENDONUCLEASE SMRA-RELATED"/>
    <property type="match status" value="1"/>
</dbReference>
<dbReference type="InterPro" id="IPR036063">
    <property type="entry name" value="Smr_dom_sf"/>
</dbReference>
<dbReference type="Gene3D" id="3.30.1370.110">
    <property type="match status" value="1"/>
</dbReference>
<keyword evidence="3" id="KW-1185">Reference proteome</keyword>
<dbReference type="PANTHER" id="PTHR35562">
    <property type="entry name" value="DNA ENDONUCLEASE SMRA-RELATED"/>
    <property type="match status" value="1"/>
</dbReference>